<dbReference type="InterPro" id="IPR002747">
    <property type="entry name" value="SAM_OH_AdoTrfase"/>
</dbReference>
<evidence type="ECO:0000256" key="2">
    <source>
        <dbReference type="ARBA" id="ARBA00024035"/>
    </source>
</evidence>
<feature type="domain" description="S-adenosyl-l-methionine hydroxide adenosyltransferase N-terminal" evidence="3">
    <location>
        <begin position="3"/>
        <end position="148"/>
    </location>
</feature>
<feature type="domain" description="S-adenosyl-l-methionine hydroxide adenosyltransferase C-terminal" evidence="4">
    <location>
        <begin position="171"/>
        <end position="249"/>
    </location>
</feature>
<dbReference type="OrthoDB" id="9792195at2"/>
<keyword evidence="1" id="KW-0949">S-adenosyl-L-methionine</keyword>
<name>A0A656D5Z7_KRYT1</name>
<dbReference type="EMBL" id="CZVU01000017">
    <property type="protein sequence ID" value="CUS99169.1"/>
    <property type="molecule type" value="Genomic_DNA"/>
</dbReference>
<comment type="similarity">
    <text evidence="2">Belongs to the SAM hydrolase / SAM-dependent halogenase family.</text>
</comment>
<evidence type="ECO:0000259" key="3">
    <source>
        <dbReference type="Pfam" id="PF01887"/>
    </source>
</evidence>
<accession>A0A656D5Z7</accession>
<dbReference type="InterPro" id="IPR046470">
    <property type="entry name" value="SAM_HAT_C"/>
</dbReference>
<organism evidence="5 6">
    <name type="scientific">Kryptobacter tengchongensis</name>
    <dbReference type="NCBI Taxonomy" id="1643429"/>
    <lineage>
        <taxon>Bacteria</taxon>
        <taxon>Pseudomonadati</taxon>
        <taxon>Candidatus Kryptoniota</taxon>
        <taxon>Candidatus Kryptobacter</taxon>
    </lineage>
</organism>
<dbReference type="Pfam" id="PF01887">
    <property type="entry name" value="SAM_HAT_N"/>
    <property type="match status" value="1"/>
</dbReference>
<gene>
    <name evidence="5" type="ORF">JGI24_00568</name>
</gene>
<evidence type="ECO:0000313" key="6">
    <source>
        <dbReference type="Proteomes" id="UP000243065"/>
    </source>
</evidence>
<evidence type="ECO:0000259" key="4">
    <source>
        <dbReference type="Pfam" id="PF20257"/>
    </source>
</evidence>
<dbReference type="SUPFAM" id="SSF102522">
    <property type="entry name" value="Bacterial fluorinating enzyme, N-terminal domain"/>
    <property type="match status" value="1"/>
</dbReference>
<dbReference type="PIRSF" id="PIRSF006779">
    <property type="entry name" value="UCP006779"/>
    <property type="match status" value="1"/>
</dbReference>
<sequence>MIIALLTDFGNRDWFVSAMKAVILKINPNVKVLDITHEITPQDVREAGFVLWNAYRYFPPKTIFVCVVDPKVGSERKIIAVETKNYIFIAPDNGLLDFVLSEVEVLRAVYVENKNYFLENISFTFHGRDIFAPVSAYISRGVDLNEIGTEADLKIPEKIFVDVSTQGDYKGEIIYIDRFGNLITNLKISNKIEGEVRFREYIIEKISSTYAEVGQGQMVALINSSNLLEIGVRNGNAKEFFKANCGENVILRVKQVMKI</sequence>
<dbReference type="PANTHER" id="PTHR35092">
    <property type="entry name" value="CHLORINASE MJ1651"/>
    <property type="match status" value="1"/>
</dbReference>
<evidence type="ECO:0008006" key="7">
    <source>
        <dbReference type="Google" id="ProtNLM"/>
    </source>
</evidence>
<evidence type="ECO:0000256" key="1">
    <source>
        <dbReference type="ARBA" id="ARBA00022691"/>
    </source>
</evidence>
<dbReference type="SUPFAM" id="SSF101852">
    <property type="entry name" value="Bacterial fluorinating enzyme, C-terminal domain"/>
    <property type="match status" value="1"/>
</dbReference>
<dbReference type="InterPro" id="IPR046469">
    <property type="entry name" value="SAM_HAT_N"/>
</dbReference>
<proteinExistence type="inferred from homology"/>
<keyword evidence="6" id="KW-1185">Reference proteome</keyword>
<dbReference type="Pfam" id="PF20257">
    <property type="entry name" value="SAM_HAT_C"/>
    <property type="match status" value="1"/>
</dbReference>
<evidence type="ECO:0000313" key="5">
    <source>
        <dbReference type="EMBL" id="CUS99169.1"/>
    </source>
</evidence>
<dbReference type="Gene3D" id="2.40.30.90">
    <property type="entry name" value="Bacterial fluorinating enzyme like"/>
    <property type="match status" value="1"/>
</dbReference>
<dbReference type="Gene3D" id="3.40.50.10790">
    <property type="entry name" value="S-adenosyl-l-methionine hydroxide adenosyltransferase, N-terminal"/>
    <property type="match status" value="1"/>
</dbReference>
<dbReference type="InterPro" id="IPR023227">
    <property type="entry name" value="SAM_OH_AdoTrfase_C_sf"/>
</dbReference>
<reference evidence="5 6" key="1">
    <citation type="submission" date="2015-11" db="EMBL/GenBank/DDBJ databases">
        <authorList>
            <person name="Varghese N."/>
        </authorList>
    </citation>
    <scope>NUCLEOTIDE SEQUENCE [LARGE SCALE GENOMIC DNA]</scope>
    <source>
        <strain evidence="5 6">JGI-24</strain>
    </source>
</reference>
<dbReference type="InterPro" id="IPR023228">
    <property type="entry name" value="SAM_OH_AdoTrfase_N_sf"/>
</dbReference>
<dbReference type="Proteomes" id="UP000243065">
    <property type="component" value="Unassembled WGS sequence"/>
</dbReference>
<dbReference type="RefSeq" id="WP_072150032.1">
    <property type="nucleotide sequence ID" value="NZ_CZVU01000017.1"/>
</dbReference>
<dbReference type="AlphaFoldDB" id="A0A656D5Z7"/>
<protein>
    <recommendedName>
        <fullName evidence="7">S-adenosyl-l-methionine hydroxide adenosyltransferase</fullName>
    </recommendedName>
</protein>
<dbReference type="PANTHER" id="PTHR35092:SF1">
    <property type="entry name" value="CHLORINASE MJ1651"/>
    <property type="match status" value="1"/>
</dbReference>